<dbReference type="RefSeq" id="WP_344694582.1">
    <property type="nucleotide sequence ID" value="NZ_BAABBF010000011.1"/>
</dbReference>
<evidence type="ECO:0008006" key="3">
    <source>
        <dbReference type="Google" id="ProtNLM"/>
    </source>
</evidence>
<protein>
    <recommendedName>
        <fullName evidence="3">WG repeat-containing protein</fullName>
    </recommendedName>
</protein>
<dbReference type="Proteomes" id="UP001500523">
    <property type="component" value="Unassembled WGS sequence"/>
</dbReference>
<dbReference type="EMBL" id="BAABBF010000011">
    <property type="protein sequence ID" value="GAA3723007.1"/>
    <property type="molecule type" value="Genomic_DNA"/>
</dbReference>
<name>A0ABP7ETQ9_9SPHN</name>
<sequence length="146" mass="16630">MNDIVTEHRIPPQDPALIKAAQENPGGWAYDIDWPYPATQRTPPEAIRGGWQVGPDGQLTGLFTPNARYRPIEKCSRTLKPYVHAAADTNRDQWIVEIDPRGEHRFPDIPEALIRGWWYVDTNGKVTDRFRPNSRWIDDPAAGSET</sequence>
<comment type="caution">
    <text evidence="1">The sequence shown here is derived from an EMBL/GenBank/DDBJ whole genome shotgun (WGS) entry which is preliminary data.</text>
</comment>
<gene>
    <name evidence="1" type="ORF">GCM10022268_33990</name>
</gene>
<accession>A0ABP7ETQ9</accession>
<organism evidence="1 2">
    <name type="scientific">Sphingomonas cynarae</name>
    <dbReference type="NCBI Taxonomy" id="930197"/>
    <lineage>
        <taxon>Bacteria</taxon>
        <taxon>Pseudomonadati</taxon>
        <taxon>Pseudomonadota</taxon>
        <taxon>Alphaproteobacteria</taxon>
        <taxon>Sphingomonadales</taxon>
        <taxon>Sphingomonadaceae</taxon>
        <taxon>Sphingomonas</taxon>
    </lineage>
</organism>
<proteinExistence type="predicted"/>
<reference evidence="2" key="1">
    <citation type="journal article" date="2019" name="Int. J. Syst. Evol. Microbiol.">
        <title>The Global Catalogue of Microorganisms (GCM) 10K type strain sequencing project: providing services to taxonomists for standard genome sequencing and annotation.</title>
        <authorList>
            <consortium name="The Broad Institute Genomics Platform"/>
            <consortium name="The Broad Institute Genome Sequencing Center for Infectious Disease"/>
            <person name="Wu L."/>
            <person name="Ma J."/>
        </authorList>
    </citation>
    <scope>NUCLEOTIDE SEQUENCE [LARGE SCALE GENOMIC DNA]</scope>
    <source>
        <strain evidence="2">JCM 17498</strain>
    </source>
</reference>
<evidence type="ECO:0000313" key="1">
    <source>
        <dbReference type="EMBL" id="GAA3723007.1"/>
    </source>
</evidence>
<keyword evidence="2" id="KW-1185">Reference proteome</keyword>
<evidence type="ECO:0000313" key="2">
    <source>
        <dbReference type="Proteomes" id="UP001500523"/>
    </source>
</evidence>